<protein>
    <recommendedName>
        <fullName evidence="1">C-type lectin domain-containing protein</fullName>
    </recommendedName>
</protein>
<dbReference type="InParanoid" id="A0A668AQT6"/>
<evidence type="ECO:0000313" key="3">
    <source>
        <dbReference type="Proteomes" id="UP000472263"/>
    </source>
</evidence>
<reference evidence="2" key="3">
    <citation type="submission" date="2025-09" db="UniProtKB">
        <authorList>
            <consortium name="Ensembl"/>
        </authorList>
    </citation>
    <scope>IDENTIFICATION</scope>
</reference>
<organism evidence="2 3">
    <name type="scientific">Myripristis murdjan</name>
    <name type="common">pinecone soldierfish</name>
    <dbReference type="NCBI Taxonomy" id="586833"/>
    <lineage>
        <taxon>Eukaryota</taxon>
        <taxon>Metazoa</taxon>
        <taxon>Chordata</taxon>
        <taxon>Craniata</taxon>
        <taxon>Vertebrata</taxon>
        <taxon>Euteleostomi</taxon>
        <taxon>Actinopterygii</taxon>
        <taxon>Neopterygii</taxon>
        <taxon>Teleostei</taxon>
        <taxon>Neoteleostei</taxon>
        <taxon>Acanthomorphata</taxon>
        <taxon>Holocentriformes</taxon>
        <taxon>Holocentridae</taxon>
        <taxon>Myripristis</taxon>
    </lineage>
</organism>
<keyword evidence="3" id="KW-1185">Reference proteome</keyword>
<dbReference type="AlphaFoldDB" id="A0A668AQT6"/>
<name>A0A668AQT6_9TELE</name>
<evidence type="ECO:0000259" key="1">
    <source>
        <dbReference type="PROSITE" id="PS50041"/>
    </source>
</evidence>
<dbReference type="InterPro" id="IPR001304">
    <property type="entry name" value="C-type_lectin-like"/>
</dbReference>
<dbReference type="SUPFAM" id="SSF56436">
    <property type="entry name" value="C-type lectin-like"/>
    <property type="match status" value="1"/>
</dbReference>
<dbReference type="Gene3D" id="3.10.100.10">
    <property type="entry name" value="Mannose-Binding Protein A, subunit A"/>
    <property type="match status" value="1"/>
</dbReference>
<evidence type="ECO:0000313" key="2">
    <source>
        <dbReference type="Ensembl" id="ENSMMDP00005047471.1"/>
    </source>
</evidence>
<dbReference type="SMART" id="SM00034">
    <property type="entry name" value="CLECT"/>
    <property type="match status" value="1"/>
</dbReference>
<dbReference type="Pfam" id="PF00059">
    <property type="entry name" value="Lectin_C"/>
    <property type="match status" value="1"/>
</dbReference>
<accession>A0A668AQT6</accession>
<dbReference type="Proteomes" id="UP000472263">
    <property type="component" value="Chromosome 3"/>
</dbReference>
<dbReference type="PROSITE" id="PS50041">
    <property type="entry name" value="C_TYPE_LECTIN_2"/>
    <property type="match status" value="1"/>
</dbReference>
<dbReference type="InterPro" id="IPR016186">
    <property type="entry name" value="C-type_lectin-like/link_sf"/>
</dbReference>
<proteinExistence type="predicted"/>
<dbReference type="InterPro" id="IPR016187">
    <property type="entry name" value="CTDL_fold"/>
</dbReference>
<dbReference type="PANTHER" id="PTHR45784">
    <property type="entry name" value="C-TYPE LECTIN DOMAIN FAMILY 20 MEMBER A-RELATED"/>
    <property type="match status" value="1"/>
</dbReference>
<dbReference type="GeneTree" id="ENSGT01100000263473"/>
<dbReference type="Ensembl" id="ENSMMDT00005048414.1">
    <property type="protein sequence ID" value="ENSMMDP00005047471.1"/>
    <property type="gene ID" value="ENSMMDG00005021644.1"/>
</dbReference>
<reference evidence="2" key="2">
    <citation type="submission" date="2025-08" db="UniProtKB">
        <authorList>
            <consortium name="Ensembl"/>
        </authorList>
    </citation>
    <scope>IDENTIFICATION</scope>
</reference>
<reference evidence="2" key="1">
    <citation type="submission" date="2019-06" db="EMBL/GenBank/DDBJ databases">
        <authorList>
            <consortium name="Wellcome Sanger Institute Data Sharing"/>
        </authorList>
    </citation>
    <scope>NUCLEOTIDE SEQUENCE [LARGE SCALE GENOMIC DNA]</scope>
</reference>
<feature type="domain" description="C-type lectin" evidence="1">
    <location>
        <begin position="56"/>
        <end position="156"/>
    </location>
</feature>
<dbReference type="CDD" id="cd03602">
    <property type="entry name" value="CLECT_1"/>
    <property type="match status" value="1"/>
</dbReference>
<dbReference type="PANTHER" id="PTHR45784:SF5">
    <property type="entry name" value="C-TYPE LECTIN DOMAIN FAMILY 20 MEMBER A-RELATED"/>
    <property type="match status" value="1"/>
</dbReference>
<sequence length="161" mass="18802">MNYFNLFFLLVCTEQINQLLHSVADIHPCSLLSIRLFLKILHCDVSDVKAQGQSRFILVKESKTWTEAQSHCRQHYTDLASVRNQSENEKIFSLVSDHRWAVWIGLFRDDWKWSDGSAMSFTNWNTDGINTHNCVATKRGKWKMSRCSDRKYFVCYSAGEL</sequence>